<dbReference type="GO" id="GO:0008936">
    <property type="term" value="F:nicotinamidase activity"/>
    <property type="evidence" value="ECO:0007669"/>
    <property type="project" value="UniProtKB-EC"/>
</dbReference>
<sequence>MPPNADFKPALLVVDLQEDFCPPNGTLAVAHGRDIIPVVNALLRLPAFVTRVATKDWHPGDHISFASNHATKIPFADSCMVVNPNNPRESYETRLWPVHCVQGTPGAELVPELERGLIDRVVEKGTDARVEMYSAFYDPFTSPRVSDSGLRDELKGKGVTDVYVVGLAGDYCVKHTALDAAAEGFRTFVVEEGTRAVDADGWEECRREIEGRRVRVVSVRGPEVGRLTGGRELQL</sequence>
<dbReference type="InterPro" id="IPR000868">
    <property type="entry name" value="Isochorismatase-like_dom"/>
</dbReference>
<evidence type="ECO:0000256" key="6">
    <source>
        <dbReference type="ARBA" id="ARBA00039017"/>
    </source>
</evidence>
<protein>
    <recommendedName>
        <fullName evidence="6">nicotinamidase</fullName>
        <ecNumber evidence="6">3.5.1.19</ecNumber>
    </recommendedName>
    <alternativeName>
        <fullName evidence="7">Nicotinamide deamidase</fullName>
    </alternativeName>
</protein>
<dbReference type="InterPro" id="IPR052347">
    <property type="entry name" value="Isochorismatase_Nicotinamidase"/>
</dbReference>
<comment type="similarity">
    <text evidence="1">Belongs to the isochorismatase family.</text>
</comment>
<dbReference type="GO" id="GO:0019363">
    <property type="term" value="P:pyridine nucleotide biosynthetic process"/>
    <property type="evidence" value="ECO:0007669"/>
    <property type="project" value="UniProtKB-KW"/>
</dbReference>
<evidence type="ECO:0000256" key="3">
    <source>
        <dbReference type="ARBA" id="ARBA00022723"/>
    </source>
</evidence>
<dbReference type="Proteomes" id="UP001174691">
    <property type="component" value="Unassembled WGS sequence"/>
</dbReference>
<dbReference type="InterPro" id="IPR036380">
    <property type="entry name" value="Isochorismatase-like_sf"/>
</dbReference>
<dbReference type="Gene3D" id="3.40.50.850">
    <property type="entry name" value="Isochorismatase-like"/>
    <property type="match status" value="1"/>
</dbReference>
<reference evidence="9" key="1">
    <citation type="submission" date="2022-07" db="EMBL/GenBank/DDBJ databases">
        <title>Fungi with potential for degradation of polypropylene.</title>
        <authorList>
            <person name="Gostincar C."/>
        </authorList>
    </citation>
    <scope>NUCLEOTIDE SEQUENCE</scope>
    <source>
        <strain evidence="9">EXF-13287</strain>
    </source>
</reference>
<keyword evidence="4 9" id="KW-0378">Hydrolase</keyword>
<dbReference type="AlphaFoldDB" id="A0AA38S0D4"/>
<dbReference type="EC" id="3.5.1.19" evidence="6"/>
<evidence type="ECO:0000256" key="2">
    <source>
        <dbReference type="ARBA" id="ARBA00022642"/>
    </source>
</evidence>
<keyword evidence="2" id="KW-0662">Pyridine nucleotide biosynthesis</keyword>
<evidence type="ECO:0000259" key="8">
    <source>
        <dbReference type="Pfam" id="PF00857"/>
    </source>
</evidence>
<evidence type="ECO:0000256" key="5">
    <source>
        <dbReference type="ARBA" id="ARBA00037900"/>
    </source>
</evidence>
<dbReference type="EMBL" id="JANBVN010000061">
    <property type="protein sequence ID" value="KAJ9151643.1"/>
    <property type="molecule type" value="Genomic_DNA"/>
</dbReference>
<dbReference type="SUPFAM" id="SSF52499">
    <property type="entry name" value="Isochorismatase-like hydrolases"/>
    <property type="match status" value="1"/>
</dbReference>
<comment type="pathway">
    <text evidence="5">Cofactor biosynthesis; nicotinate biosynthesis; nicotinate from nicotinamide: step 1/1.</text>
</comment>
<proteinExistence type="inferred from homology"/>
<dbReference type="PANTHER" id="PTHR11080">
    <property type="entry name" value="PYRAZINAMIDASE/NICOTINAMIDASE"/>
    <property type="match status" value="1"/>
</dbReference>
<evidence type="ECO:0000313" key="10">
    <source>
        <dbReference type="Proteomes" id="UP001174691"/>
    </source>
</evidence>
<evidence type="ECO:0000256" key="7">
    <source>
        <dbReference type="ARBA" id="ARBA00043224"/>
    </source>
</evidence>
<dbReference type="Pfam" id="PF00857">
    <property type="entry name" value="Isochorismatase"/>
    <property type="match status" value="1"/>
</dbReference>
<accession>A0AA38S0D4</accession>
<organism evidence="9 10">
    <name type="scientific">Coniochaeta hoffmannii</name>
    <dbReference type="NCBI Taxonomy" id="91930"/>
    <lineage>
        <taxon>Eukaryota</taxon>
        <taxon>Fungi</taxon>
        <taxon>Dikarya</taxon>
        <taxon>Ascomycota</taxon>
        <taxon>Pezizomycotina</taxon>
        <taxon>Sordariomycetes</taxon>
        <taxon>Sordariomycetidae</taxon>
        <taxon>Coniochaetales</taxon>
        <taxon>Coniochaetaceae</taxon>
        <taxon>Coniochaeta</taxon>
    </lineage>
</organism>
<comment type="caution">
    <text evidence="9">The sequence shown here is derived from an EMBL/GenBank/DDBJ whole genome shotgun (WGS) entry which is preliminary data.</text>
</comment>
<name>A0AA38S0D4_9PEZI</name>
<dbReference type="GO" id="GO:0046872">
    <property type="term" value="F:metal ion binding"/>
    <property type="evidence" value="ECO:0007669"/>
    <property type="project" value="UniProtKB-KW"/>
</dbReference>
<keyword evidence="3" id="KW-0479">Metal-binding</keyword>
<evidence type="ECO:0000256" key="1">
    <source>
        <dbReference type="ARBA" id="ARBA00006336"/>
    </source>
</evidence>
<gene>
    <name evidence="9" type="ORF">NKR19_g4753</name>
</gene>
<keyword evidence="10" id="KW-1185">Reference proteome</keyword>
<evidence type="ECO:0000256" key="4">
    <source>
        <dbReference type="ARBA" id="ARBA00022801"/>
    </source>
</evidence>
<dbReference type="PANTHER" id="PTHR11080:SF2">
    <property type="entry name" value="LD05707P"/>
    <property type="match status" value="1"/>
</dbReference>
<dbReference type="CDD" id="cd01011">
    <property type="entry name" value="nicotinamidase"/>
    <property type="match status" value="1"/>
</dbReference>
<feature type="domain" description="Isochorismatase-like" evidence="8">
    <location>
        <begin position="10"/>
        <end position="210"/>
    </location>
</feature>
<evidence type="ECO:0000313" key="9">
    <source>
        <dbReference type="EMBL" id="KAJ9151643.1"/>
    </source>
</evidence>